<gene>
    <name evidence="1" type="ORF">Ciccas_008189</name>
</gene>
<dbReference type="Proteomes" id="UP001626550">
    <property type="component" value="Unassembled WGS sequence"/>
</dbReference>
<dbReference type="CDD" id="cd20237">
    <property type="entry name" value="PFM_LIN24-like"/>
    <property type="match status" value="1"/>
</dbReference>
<organism evidence="1 2">
    <name type="scientific">Cichlidogyrus casuarinus</name>
    <dbReference type="NCBI Taxonomy" id="1844966"/>
    <lineage>
        <taxon>Eukaryota</taxon>
        <taxon>Metazoa</taxon>
        <taxon>Spiralia</taxon>
        <taxon>Lophotrochozoa</taxon>
        <taxon>Platyhelminthes</taxon>
        <taxon>Monogenea</taxon>
        <taxon>Monopisthocotylea</taxon>
        <taxon>Dactylogyridea</taxon>
        <taxon>Ancyrocephalidae</taxon>
        <taxon>Cichlidogyrus</taxon>
    </lineage>
</organism>
<protein>
    <submittedName>
        <fullName evidence="1">Uncharacterized protein</fullName>
    </submittedName>
</protein>
<dbReference type="SUPFAM" id="SSF56973">
    <property type="entry name" value="Aerolisin/ETX pore-forming domain"/>
    <property type="match status" value="1"/>
</dbReference>
<reference evidence="1 2" key="1">
    <citation type="submission" date="2024-11" db="EMBL/GenBank/DDBJ databases">
        <title>Adaptive evolution of stress response genes in parasites aligns with host niche diversity.</title>
        <authorList>
            <person name="Hahn C."/>
            <person name="Resl P."/>
        </authorList>
    </citation>
    <scope>NUCLEOTIDE SEQUENCE [LARGE SCALE GENOMIC DNA]</scope>
    <source>
        <strain evidence="1">EGGRZ-B1_66</strain>
        <tissue evidence="1">Body</tissue>
    </source>
</reference>
<accession>A0ABD2Q4U5</accession>
<dbReference type="Gene3D" id="2.170.15.10">
    <property type="entry name" value="Proaerolysin, chain A, domain 3"/>
    <property type="match status" value="1"/>
</dbReference>
<dbReference type="AlphaFoldDB" id="A0ABD2Q4U5"/>
<keyword evidence="2" id="KW-1185">Reference proteome</keyword>
<name>A0ABD2Q4U5_9PLAT</name>
<dbReference type="PANTHER" id="PTHR39369:SF6">
    <property type="entry name" value="LIN-24 (TWENTY-FOUR) LIKE"/>
    <property type="match status" value="1"/>
</dbReference>
<evidence type="ECO:0000313" key="1">
    <source>
        <dbReference type="EMBL" id="KAL3313206.1"/>
    </source>
</evidence>
<sequence>MNDQIASSRKVASKGPGETVEFYDILFDYVKKYNFPSDIRSKIDFNLLTSADVIESKLKVYNLPTVHDPSDDGSHANGYGDSLMKGPAKKKVNNSVLFSSVFTNATSETQTHHLSTERRTTSCCRLVIAKTLAREGEICLEVEPPGIGIKANAGFRSGVTLDSEKEKTLEEEITWALNTEVIVPAGCKTRADLVISEEQYDGRFRIDTIIEGSISVLTRDKKTNAVVSPVVISELQKGR</sequence>
<proteinExistence type="predicted"/>
<comment type="caution">
    <text evidence="1">The sequence shown here is derived from an EMBL/GenBank/DDBJ whole genome shotgun (WGS) entry which is preliminary data.</text>
</comment>
<dbReference type="EMBL" id="JBJKFK010001394">
    <property type="protein sequence ID" value="KAL3313206.1"/>
    <property type="molecule type" value="Genomic_DNA"/>
</dbReference>
<evidence type="ECO:0000313" key="2">
    <source>
        <dbReference type="Proteomes" id="UP001626550"/>
    </source>
</evidence>
<dbReference type="PANTHER" id="PTHR39369">
    <property type="entry name" value="LIN-24 (TWENTY-FOUR) LIKE"/>
    <property type="match status" value="1"/>
</dbReference>